<evidence type="ECO:0000256" key="5">
    <source>
        <dbReference type="ARBA" id="ARBA00022692"/>
    </source>
</evidence>
<dbReference type="Proteomes" id="UP000501534">
    <property type="component" value="Chromosome"/>
</dbReference>
<sequence>MNPFPTPDARREFLAGCREAVPMLAGTVPFGFVAGVACVAAGMTAFESVALSLSTFSGIAQLVTAQLLAAGSPLPVVLIAAAVLSLRHLMYSAAISPHVAHLSLRWRVLMSYLMTDQGFAIGVKRFSEPGDTANREWHYIGFGLTLFVTWQASVIAGAVAGAQVPTTWSLDFVVVLSFISILAPVLRTRADLAAAIVAGVVALVAAGLPYRLALIAGSLAGIAAGVIYERIRTR</sequence>
<keyword evidence="4" id="KW-1003">Cell membrane</keyword>
<keyword evidence="6 8" id="KW-1133">Transmembrane helix</keyword>
<dbReference type="GO" id="GO:0005886">
    <property type="term" value="C:plasma membrane"/>
    <property type="evidence" value="ECO:0007669"/>
    <property type="project" value="UniProtKB-SubCell"/>
</dbReference>
<evidence type="ECO:0000256" key="2">
    <source>
        <dbReference type="ARBA" id="ARBA00010735"/>
    </source>
</evidence>
<protein>
    <submittedName>
        <fullName evidence="9">Inner membrane protein YgaZ</fullName>
    </submittedName>
</protein>
<dbReference type="PANTHER" id="PTHR34979">
    <property type="entry name" value="INNER MEMBRANE PROTEIN YGAZ"/>
    <property type="match status" value="1"/>
</dbReference>
<gene>
    <name evidence="9" type="primary">ygaZ</name>
    <name evidence="9" type="ORF">DSM104443_00721</name>
</gene>
<name>A0A6M4GRD0_9PROT</name>
<evidence type="ECO:0000256" key="3">
    <source>
        <dbReference type="ARBA" id="ARBA00022448"/>
    </source>
</evidence>
<feature type="transmembrane region" description="Helical" evidence="8">
    <location>
        <begin position="139"/>
        <end position="162"/>
    </location>
</feature>
<evidence type="ECO:0000256" key="7">
    <source>
        <dbReference type="ARBA" id="ARBA00023136"/>
    </source>
</evidence>
<evidence type="ECO:0000256" key="4">
    <source>
        <dbReference type="ARBA" id="ARBA00022475"/>
    </source>
</evidence>
<dbReference type="Pfam" id="PF03591">
    <property type="entry name" value="AzlC"/>
    <property type="match status" value="1"/>
</dbReference>
<dbReference type="RefSeq" id="WP_171089573.1">
    <property type="nucleotide sequence ID" value="NZ_CP053069.1"/>
</dbReference>
<proteinExistence type="inferred from homology"/>
<dbReference type="InterPro" id="IPR011606">
    <property type="entry name" value="Brnchd-chn_aa_trnsp_permease"/>
</dbReference>
<feature type="transmembrane region" description="Helical" evidence="8">
    <location>
        <begin position="168"/>
        <end position="185"/>
    </location>
</feature>
<keyword evidence="10" id="KW-1185">Reference proteome</keyword>
<keyword evidence="7 8" id="KW-0472">Membrane</keyword>
<feature type="transmembrane region" description="Helical" evidence="8">
    <location>
        <begin position="63"/>
        <end position="86"/>
    </location>
</feature>
<comment type="subcellular location">
    <subcellularLocation>
        <location evidence="1">Cell membrane</location>
        <topology evidence="1">Multi-pass membrane protein</topology>
    </subcellularLocation>
</comment>
<keyword evidence="5 8" id="KW-0812">Transmembrane</keyword>
<dbReference type="PANTHER" id="PTHR34979:SF1">
    <property type="entry name" value="INNER MEMBRANE PROTEIN YGAZ"/>
    <property type="match status" value="1"/>
</dbReference>
<evidence type="ECO:0000256" key="6">
    <source>
        <dbReference type="ARBA" id="ARBA00022989"/>
    </source>
</evidence>
<organism evidence="9 10">
    <name type="scientific">Usitatibacter rugosus</name>
    <dbReference type="NCBI Taxonomy" id="2732067"/>
    <lineage>
        <taxon>Bacteria</taxon>
        <taxon>Pseudomonadati</taxon>
        <taxon>Pseudomonadota</taxon>
        <taxon>Betaproteobacteria</taxon>
        <taxon>Nitrosomonadales</taxon>
        <taxon>Usitatibacteraceae</taxon>
        <taxon>Usitatibacter</taxon>
    </lineage>
</organism>
<comment type="similarity">
    <text evidence="2">Belongs to the AzlC family.</text>
</comment>
<evidence type="ECO:0000313" key="9">
    <source>
        <dbReference type="EMBL" id="QJR09672.1"/>
    </source>
</evidence>
<evidence type="ECO:0000313" key="10">
    <source>
        <dbReference type="Proteomes" id="UP000501534"/>
    </source>
</evidence>
<dbReference type="GO" id="GO:1903785">
    <property type="term" value="P:L-valine transmembrane transport"/>
    <property type="evidence" value="ECO:0007669"/>
    <property type="project" value="TreeGrafter"/>
</dbReference>
<accession>A0A6M4GRD0</accession>
<keyword evidence="3" id="KW-0813">Transport</keyword>
<dbReference type="KEGG" id="uru:DSM104443_00721"/>
<dbReference type="AlphaFoldDB" id="A0A6M4GRD0"/>
<dbReference type="EMBL" id="CP053069">
    <property type="protein sequence ID" value="QJR09672.1"/>
    <property type="molecule type" value="Genomic_DNA"/>
</dbReference>
<feature type="transmembrane region" description="Helical" evidence="8">
    <location>
        <begin position="192"/>
        <end position="208"/>
    </location>
</feature>
<feature type="transmembrane region" description="Helical" evidence="8">
    <location>
        <begin position="21"/>
        <end position="43"/>
    </location>
</feature>
<evidence type="ECO:0000256" key="1">
    <source>
        <dbReference type="ARBA" id="ARBA00004651"/>
    </source>
</evidence>
<reference evidence="9 10" key="1">
    <citation type="submission" date="2020-04" db="EMBL/GenBank/DDBJ databases">
        <title>Usitatibacter rugosus gen. nov., sp. nov. and Usitatibacter palustris sp. nov., novel members of Usitatibacteraceae fam. nov. within the order Nitrosomonadales isolated from soil.</title>
        <authorList>
            <person name="Huber K.J."/>
            <person name="Neumann-Schaal M."/>
            <person name="Geppert A."/>
            <person name="Luckner M."/>
            <person name="Wanner G."/>
            <person name="Overmann J."/>
        </authorList>
    </citation>
    <scope>NUCLEOTIDE SEQUENCE [LARGE SCALE GENOMIC DNA]</scope>
    <source>
        <strain evidence="9 10">0125_3</strain>
    </source>
</reference>
<evidence type="ECO:0000256" key="8">
    <source>
        <dbReference type="SAM" id="Phobius"/>
    </source>
</evidence>